<evidence type="ECO:0000256" key="2">
    <source>
        <dbReference type="SAM" id="MobiDB-lite"/>
    </source>
</evidence>
<gene>
    <name evidence="3" type="ORF">PGLA2088_LOCUS20369</name>
</gene>
<dbReference type="AlphaFoldDB" id="A0A813JKN8"/>
<dbReference type="EMBL" id="CAJNNW010025518">
    <property type="protein sequence ID" value="CAE8677548.1"/>
    <property type="molecule type" value="Genomic_DNA"/>
</dbReference>
<feature type="compositionally biased region" description="Basic and acidic residues" evidence="2">
    <location>
        <begin position="170"/>
        <end position="179"/>
    </location>
</feature>
<evidence type="ECO:0008006" key="5">
    <source>
        <dbReference type="Google" id="ProtNLM"/>
    </source>
</evidence>
<sequence>VKFQSARAKTKDGDAWRFALGVLDRLCAKGIQVSTVPGDLPDLKAAFNDAITCCGRSGDWERALTLVQECRQRLGSEPDDTAFDSMLHACVLSDRWEAALALLSNMRGMRHSLRSLTLGTLSAVIQTLQVSGELKQAEHLVDEMQEAHLQPDIKIYNALVNALEPGQAKETPKWVRDNWGKAPNRHNTIDRSDEVQPGRPRPPPENQGRPAPRSRTRDTKDIGLGPKRWR</sequence>
<dbReference type="Gene3D" id="1.25.40.10">
    <property type="entry name" value="Tetratricopeptide repeat domain"/>
    <property type="match status" value="1"/>
</dbReference>
<feature type="compositionally biased region" description="Basic and acidic residues" evidence="2">
    <location>
        <begin position="187"/>
        <end position="196"/>
    </location>
</feature>
<dbReference type="Pfam" id="PF13812">
    <property type="entry name" value="PPR_3"/>
    <property type="match status" value="1"/>
</dbReference>
<evidence type="ECO:0000313" key="4">
    <source>
        <dbReference type="Proteomes" id="UP000626109"/>
    </source>
</evidence>
<evidence type="ECO:0000256" key="1">
    <source>
        <dbReference type="ARBA" id="ARBA00022737"/>
    </source>
</evidence>
<proteinExistence type="predicted"/>
<name>A0A813JKN8_POLGL</name>
<feature type="non-terminal residue" evidence="3">
    <location>
        <position position="1"/>
    </location>
</feature>
<dbReference type="InterPro" id="IPR011990">
    <property type="entry name" value="TPR-like_helical_dom_sf"/>
</dbReference>
<protein>
    <recommendedName>
        <fullName evidence="5">Pentatricopeptide repeat-containing protein</fullName>
    </recommendedName>
</protein>
<dbReference type="PANTHER" id="PTHR47447:SF17">
    <property type="entry name" value="OS12G0638900 PROTEIN"/>
    <property type="match status" value="1"/>
</dbReference>
<dbReference type="InterPro" id="IPR002885">
    <property type="entry name" value="PPR_rpt"/>
</dbReference>
<dbReference type="Proteomes" id="UP000626109">
    <property type="component" value="Unassembled WGS sequence"/>
</dbReference>
<feature type="region of interest" description="Disordered" evidence="2">
    <location>
        <begin position="167"/>
        <end position="230"/>
    </location>
</feature>
<keyword evidence="1" id="KW-0677">Repeat</keyword>
<organism evidence="3 4">
    <name type="scientific">Polarella glacialis</name>
    <name type="common">Dinoflagellate</name>
    <dbReference type="NCBI Taxonomy" id="89957"/>
    <lineage>
        <taxon>Eukaryota</taxon>
        <taxon>Sar</taxon>
        <taxon>Alveolata</taxon>
        <taxon>Dinophyceae</taxon>
        <taxon>Suessiales</taxon>
        <taxon>Suessiaceae</taxon>
        <taxon>Polarella</taxon>
    </lineage>
</organism>
<reference evidence="3" key="1">
    <citation type="submission" date="2021-02" db="EMBL/GenBank/DDBJ databases">
        <authorList>
            <person name="Dougan E. K."/>
            <person name="Rhodes N."/>
            <person name="Thang M."/>
            <person name="Chan C."/>
        </authorList>
    </citation>
    <scope>NUCLEOTIDE SEQUENCE</scope>
</reference>
<dbReference type="Pfam" id="PF01535">
    <property type="entry name" value="PPR"/>
    <property type="match status" value="2"/>
</dbReference>
<accession>A0A813JKN8</accession>
<evidence type="ECO:0000313" key="3">
    <source>
        <dbReference type="EMBL" id="CAE8677548.1"/>
    </source>
</evidence>
<comment type="caution">
    <text evidence="3">The sequence shown here is derived from an EMBL/GenBank/DDBJ whole genome shotgun (WGS) entry which is preliminary data.</text>
</comment>
<dbReference type="PANTHER" id="PTHR47447">
    <property type="entry name" value="OS03G0856100 PROTEIN"/>
    <property type="match status" value="1"/>
</dbReference>